<keyword evidence="2" id="KW-1185">Reference proteome</keyword>
<gene>
    <name evidence="1" type="ORF">SAMN05444373_10703</name>
</gene>
<evidence type="ECO:0000313" key="1">
    <source>
        <dbReference type="EMBL" id="SHJ54922.1"/>
    </source>
</evidence>
<sequence>MSLKESKNLEKRMDDNEVKKKAIKLVIAHLKRKVSKEYMGIEYLVGWLEEMEELLKAEEFDIKEYHRMRRQLNSVIESTLDEEMRIKLRNSWHSFGKALEKKAEPY</sequence>
<name>A0A1M6K7L4_9FIRM</name>
<dbReference type="RefSeq" id="WP_149679646.1">
    <property type="nucleotide sequence ID" value="NZ_DAONMB010000020.1"/>
</dbReference>
<evidence type="ECO:0000313" key="2">
    <source>
        <dbReference type="Proteomes" id="UP000324781"/>
    </source>
</evidence>
<dbReference type="Proteomes" id="UP000324781">
    <property type="component" value="Unassembled WGS sequence"/>
</dbReference>
<dbReference type="AlphaFoldDB" id="A0A1M6K7L4"/>
<dbReference type="OrthoDB" id="2083656at2"/>
<protein>
    <submittedName>
        <fullName evidence="1">Uncharacterized protein</fullName>
    </submittedName>
</protein>
<dbReference type="EMBL" id="FQZP01000070">
    <property type="protein sequence ID" value="SHJ54922.1"/>
    <property type="molecule type" value="Genomic_DNA"/>
</dbReference>
<proteinExistence type="predicted"/>
<accession>A0A1M6K7L4</accession>
<reference evidence="1 2" key="1">
    <citation type="submission" date="2016-11" db="EMBL/GenBank/DDBJ databases">
        <authorList>
            <person name="Varghese N."/>
            <person name="Submissions S."/>
        </authorList>
    </citation>
    <scope>NUCLEOTIDE SEQUENCE [LARGE SCALE GENOMIC DNA]</scope>
    <source>
        <strain evidence="1 2">DSM 19027</strain>
    </source>
</reference>
<organism evidence="1 2">
    <name type="scientific">Thermoclostridium caenicola</name>
    <dbReference type="NCBI Taxonomy" id="659425"/>
    <lineage>
        <taxon>Bacteria</taxon>
        <taxon>Bacillati</taxon>
        <taxon>Bacillota</taxon>
        <taxon>Clostridia</taxon>
        <taxon>Eubacteriales</taxon>
        <taxon>Oscillospiraceae</taxon>
        <taxon>Thermoclostridium</taxon>
    </lineage>
</organism>